<keyword evidence="3" id="KW-1185">Reference proteome</keyword>
<dbReference type="Gene3D" id="1.10.220.160">
    <property type="match status" value="1"/>
</dbReference>
<dbReference type="Pfam" id="PF13181">
    <property type="entry name" value="TPR_8"/>
    <property type="match status" value="1"/>
</dbReference>
<dbReference type="InterPro" id="IPR011990">
    <property type="entry name" value="TPR-like_helical_dom_sf"/>
</dbReference>
<dbReference type="STRING" id="361077.A0A152A2A3"/>
<name>A0A152A2A3_TIELA</name>
<sequence>MSDFKNQANILYTKGQFKDAKELYIKGIEEIKIGDKELSSADKELVSVLYCNLAVTNIQLKEYTQALNDATLSIEYNNQNAKSYQRAGDALIHLQLYREAKEMYLHAIRHVKDENSLQIANNSLQNSKMKLFYEPILQGTPKFYENIEIRYLDTVKEKSLFTKRDVKKGDILFMDTPFIHRISPDSMKRLGNLICHFCMKFIAAESIVYCKGPCKSTQYCSDHCRNESEKTVHTSRSCVDPNDKQSALVQYRNMVENLSTGTTLLLAESIYSMISHKLITRQSKNCNLALGTITHLKRGPLMAQQPSYNGNNLSDLQKQYQPLLELLKKTYYPTDPKDLENKLLMDEMNKLFSVDFYDNILGMINFNSTSTVVKSPTKTNSNNSSKNDSWGIGLFPIFSCMNHSCLPNVDITNEIEDGVNSVKMVLKAKKNLLEGTEILHSYCDEKLPKKSRQSILSQYGFKCSCSKCSSGLIASTRLKQC</sequence>
<comment type="caution">
    <text evidence="2">The sequence shown here is derived from an EMBL/GenBank/DDBJ whole genome shotgun (WGS) entry which is preliminary data.</text>
</comment>
<dbReference type="Gene3D" id="1.25.40.10">
    <property type="entry name" value="Tetratricopeptide repeat domain"/>
    <property type="match status" value="1"/>
</dbReference>
<dbReference type="Proteomes" id="UP000076078">
    <property type="component" value="Unassembled WGS sequence"/>
</dbReference>
<organism evidence="2 3">
    <name type="scientific">Tieghemostelium lacteum</name>
    <name type="common">Slime mold</name>
    <name type="synonym">Dictyostelium lacteum</name>
    <dbReference type="NCBI Taxonomy" id="361077"/>
    <lineage>
        <taxon>Eukaryota</taxon>
        <taxon>Amoebozoa</taxon>
        <taxon>Evosea</taxon>
        <taxon>Eumycetozoa</taxon>
        <taxon>Dictyostelia</taxon>
        <taxon>Dictyosteliales</taxon>
        <taxon>Raperosteliaceae</taxon>
        <taxon>Tieghemostelium</taxon>
    </lineage>
</organism>
<dbReference type="PANTHER" id="PTHR46402">
    <property type="entry name" value="SET AND MYND DOMAIN-CONTAINING PROTEIN 5"/>
    <property type="match status" value="1"/>
</dbReference>
<dbReference type="CDD" id="cd20071">
    <property type="entry name" value="SET_SMYD"/>
    <property type="match status" value="1"/>
</dbReference>
<dbReference type="AlphaFoldDB" id="A0A152A2A3"/>
<dbReference type="EMBL" id="LODT01000015">
    <property type="protein sequence ID" value="KYR00339.1"/>
    <property type="molecule type" value="Genomic_DNA"/>
</dbReference>
<dbReference type="GO" id="GO:0042799">
    <property type="term" value="F:histone H4K20 methyltransferase activity"/>
    <property type="evidence" value="ECO:0007669"/>
    <property type="project" value="TreeGrafter"/>
</dbReference>
<dbReference type="InterPro" id="IPR046341">
    <property type="entry name" value="SET_dom_sf"/>
</dbReference>
<feature type="domain" description="SET" evidence="1">
    <location>
        <begin position="145"/>
        <end position="443"/>
    </location>
</feature>
<dbReference type="PANTHER" id="PTHR46402:SF1">
    <property type="entry name" value="SET DOMAIN-CONTAINING PROTEIN"/>
    <property type="match status" value="1"/>
</dbReference>
<dbReference type="SUPFAM" id="SSF82199">
    <property type="entry name" value="SET domain"/>
    <property type="match status" value="1"/>
</dbReference>
<reference evidence="2 3" key="1">
    <citation type="submission" date="2015-12" db="EMBL/GenBank/DDBJ databases">
        <title>Dictyostelia acquired genes for synthesis and detection of signals that induce cell-type specialization by lateral gene transfer from prokaryotes.</title>
        <authorList>
            <person name="Gloeckner G."/>
            <person name="Schaap P."/>
        </authorList>
    </citation>
    <scope>NUCLEOTIDE SEQUENCE [LARGE SCALE GENOMIC DNA]</scope>
    <source>
        <strain evidence="2 3">TK</strain>
    </source>
</reference>
<evidence type="ECO:0000313" key="2">
    <source>
        <dbReference type="EMBL" id="KYR00339.1"/>
    </source>
</evidence>
<protein>
    <recommendedName>
        <fullName evidence="1">SET domain-containing protein</fullName>
    </recommendedName>
</protein>
<dbReference type="Pfam" id="PF00856">
    <property type="entry name" value="SET"/>
    <property type="match status" value="1"/>
</dbReference>
<dbReference type="PROSITE" id="PS50280">
    <property type="entry name" value="SET"/>
    <property type="match status" value="1"/>
</dbReference>
<dbReference type="SMART" id="SM00317">
    <property type="entry name" value="SET"/>
    <property type="match status" value="1"/>
</dbReference>
<dbReference type="InterPro" id="IPR019734">
    <property type="entry name" value="TPR_rpt"/>
</dbReference>
<dbReference type="SMART" id="SM00028">
    <property type="entry name" value="TPR"/>
    <property type="match status" value="3"/>
</dbReference>
<dbReference type="OMA" id="PIFSCMN"/>
<evidence type="ECO:0000313" key="3">
    <source>
        <dbReference type="Proteomes" id="UP000076078"/>
    </source>
</evidence>
<dbReference type="InParanoid" id="A0A152A2A3"/>
<gene>
    <name evidence="2" type="ORF">DLAC_03082</name>
</gene>
<dbReference type="GO" id="GO:0045814">
    <property type="term" value="P:negative regulation of gene expression, epigenetic"/>
    <property type="evidence" value="ECO:0007669"/>
    <property type="project" value="TreeGrafter"/>
</dbReference>
<evidence type="ECO:0000259" key="1">
    <source>
        <dbReference type="PROSITE" id="PS50280"/>
    </source>
</evidence>
<dbReference type="Gene3D" id="6.10.140.2220">
    <property type="match status" value="1"/>
</dbReference>
<dbReference type="OrthoDB" id="5945798at2759"/>
<dbReference type="Gene3D" id="2.170.270.10">
    <property type="entry name" value="SET domain"/>
    <property type="match status" value="1"/>
</dbReference>
<dbReference type="InterPro" id="IPR001214">
    <property type="entry name" value="SET_dom"/>
</dbReference>
<proteinExistence type="predicted"/>
<dbReference type="SUPFAM" id="SSF48452">
    <property type="entry name" value="TPR-like"/>
    <property type="match status" value="1"/>
</dbReference>
<accession>A0A152A2A3</accession>